<feature type="compositionally biased region" description="Low complexity" evidence="3">
    <location>
        <begin position="85"/>
        <end position="115"/>
    </location>
</feature>
<dbReference type="Gene3D" id="3.40.50.2300">
    <property type="match status" value="2"/>
</dbReference>
<comment type="similarity">
    <text evidence="1">Belongs to the leucine-binding protein family.</text>
</comment>
<keyword evidence="2" id="KW-0732">Signal</keyword>
<keyword evidence="6" id="KW-1185">Reference proteome</keyword>
<organism evidence="5 6">
    <name type="scientific">Hymenobacter elongatus</name>
    <dbReference type="NCBI Taxonomy" id="877208"/>
    <lineage>
        <taxon>Bacteria</taxon>
        <taxon>Pseudomonadati</taxon>
        <taxon>Bacteroidota</taxon>
        <taxon>Cytophagia</taxon>
        <taxon>Cytophagales</taxon>
        <taxon>Hymenobacteraceae</taxon>
        <taxon>Hymenobacter</taxon>
    </lineage>
</organism>
<evidence type="ECO:0000256" key="1">
    <source>
        <dbReference type="ARBA" id="ARBA00010062"/>
    </source>
</evidence>
<evidence type="ECO:0000256" key="2">
    <source>
        <dbReference type="ARBA" id="ARBA00022729"/>
    </source>
</evidence>
<feature type="compositionally biased region" description="Low complexity" evidence="3">
    <location>
        <begin position="129"/>
        <end position="161"/>
    </location>
</feature>
<dbReference type="Proteomes" id="UP000297739">
    <property type="component" value="Unassembled WGS sequence"/>
</dbReference>
<dbReference type="AlphaFoldDB" id="A0A4Z0PLG8"/>
<protein>
    <recommendedName>
        <fullName evidence="4">Leucine-binding protein domain-containing protein</fullName>
    </recommendedName>
</protein>
<dbReference type="CDD" id="cd06268">
    <property type="entry name" value="PBP1_ABC_transporter_LIVBP-like"/>
    <property type="match status" value="1"/>
</dbReference>
<comment type="caution">
    <text evidence="5">The sequence shown here is derived from an EMBL/GenBank/DDBJ whole genome shotgun (WGS) entry which is preliminary data.</text>
</comment>
<dbReference type="PANTHER" id="PTHR30483">
    <property type="entry name" value="LEUCINE-SPECIFIC-BINDING PROTEIN"/>
    <property type="match status" value="1"/>
</dbReference>
<evidence type="ECO:0000256" key="3">
    <source>
        <dbReference type="SAM" id="MobiDB-lite"/>
    </source>
</evidence>
<dbReference type="SUPFAM" id="SSF48452">
    <property type="entry name" value="TPR-like"/>
    <property type="match status" value="1"/>
</dbReference>
<dbReference type="EMBL" id="SRLD01000023">
    <property type="protein sequence ID" value="TGE15436.1"/>
    <property type="molecule type" value="Genomic_DNA"/>
</dbReference>
<gene>
    <name evidence="5" type="ORF">E5J99_12595</name>
</gene>
<name>A0A4Z0PLG8_9BACT</name>
<dbReference type="SUPFAM" id="SSF53822">
    <property type="entry name" value="Periplasmic binding protein-like I"/>
    <property type="match status" value="1"/>
</dbReference>
<proteinExistence type="inferred from homology"/>
<dbReference type="InterPro" id="IPR028081">
    <property type="entry name" value="Leu-bd"/>
</dbReference>
<dbReference type="InterPro" id="IPR028082">
    <property type="entry name" value="Peripla_BP_I"/>
</dbReference>
<evidence type="ECO:0000313" key="6">
    <source>
        <dbReference type="Proteomes" id="UP000297739"/>
    </source>
</evidence>
<dbReference type="PANTHER" id="PTHR30483:SF6">
    <property type="entry name" value="PERIPLASMIC BINDING PROTEIN OF ABC TRANSPORTER FOR NATURAL AMINO ACIDS"/>
    <property type="match status" value="1"/>
</dbReference>
<dbReference type="OrthoDB" id="1490998at2"/>
<dbReference type="InterPro" id="IPR011990">
    <property type="entry name" value="TPR-like_helical_dom_sf"/>
</dbReference>
<dbReference type="InterPro" id="IPR051010">
    <property type="entry name" value="BCAA_transport"/>
</dbReference>
<dbReference type="Gene3D" id="1.25.40.10">
    <property type="entry name" value="Tetratricopeptide repeat domain"/>
    <property type="match status" value="1"/>
</dbReference>
<evidence type="ECO:0000313" key="5">
    <source>
        <dbReference type="EMBL" id="TGE15436.1"/>
    </source>
</evidence>
<feature type="domain" description="Leucine-binding protein" evidence="4">
    <location>
        <begin position="401"/>
        <end position="546"/>
    </location>
</feature>
<accession>A0A4Z0PLG8</accession>
<sequence length="722" mass="78610">MPQRQLQPTSTGAESTTIFPTDPAYLCPNKAGGICRDFLLVNQLFPPSAMRHFFTFQLAVLLLAAASPRALRAQQPTSRPAATRPAGTAVPATTKKPTATPAKPTTASPTTPGKGVTAPGKSAMPATKPAAGSKSTATPAASATAAKPLPASSSSAGTAPVKAPAPAVAAKPQVPLPANMGSSTPAVRYQNGKTLLAQTRYELAMQELEPLTPPTAKFDRGPEAAYLYAVAATRAKRWSEAEQMLNLLRNEYPSWPNLAEAFFLQAQVSFELGEADNALKMLGQLPAGRLETEREAMKTVYLPRIKDKLVFQSLLPRYPQDAALARAYADKLVASGWYTDADKALLDQLITQFSLDRTRYTPRPKAARKSSYNVAVLLPFEFNDPSWEKQRKNQFVTDLYAGMRLAQDSLQREGHPVQLFSYDTGADTLQLKQVLALPELASMDMIIGPVYKSGSKILARYAQQKQIVCINPLSQDADLVLDNGWHYLFEPSMTTQARQAAQFAISRFTSRTAVVLHEDTKDEAAFGQAYKTAYEALGGKVLQLRRINSDVEESIGAGFAGLDLKTVGHLVVASDHRKAGPYTLGVLQSQGARLPLLTYASWLENNRVSLGQLDSRDIFFIHPKYLDKAAPGVRRFRQLYIQRQNLPPSVFAFTGFELLYYFASQLHLHGPGFQQNLAASGPVSGSAFQGIGYPSGAHDNQYVPVTKLERLEIEVQNPVGVR</sequence>
<feature type="region of interest" description="Disordered" evidence="3">
    <location>
        <begin position="72"/>
        <end position="161"/>
    </location>
</feature>
<reference evidence="5 6" key="1">
    <citation type="submission" date="2019-04" db="EMBL/GenBank/DDBJ databases">
        <authorList>
            <person name="Feng G."/>
            <person name="Zhang J."/>
            <person name="Zhu H."/>
        </authorList>
    </citation>
    <scope>NUCLEOTIDE SEQUENCE [LARGE SCALE GENOMIC DNA]</scope>
    <source>
        <strain evidence="5 6">JCM 17223</strain>
    </source>
</reference>
<evidence type="ECO:0000259" key="4">
    <source>
        <dbReference type="Pfam" id="PF13458"/>
    </source>
</evidence>
<dbReference type="Pfam" id="PF13458">
    <property type="entry name" value="Peripla_BP_6"/>
    <property type="match status" value="1"/>
</dbReference>